<dbReference type="GO" id="GO:0005524">
    <property type="term" value="F:ATP binding"/>
    <property type="evidence" value="ECO:0007669"/>
    <property type="project" value="UniProtKB-UniRule"/>
</dbReference>
<evidence type="ECO:0000256" key="7">
    <source>
        <dbReference type="PROSITE-ProRule" id="PRU00283"/>
    </source>
</evidence>
<evidence type="ECO:0000256" key="6">
    <source>
        <dbReference type="ARBA" id="ARBA00023175"/>
    </source>
</evidence>
<proteinExistence type="inferred from homology"/>
<dbReference type="CDD" id="cd01374">
    <property type="entry name" value="KISc_CENP_E"/>
    <property type="match status" value="1"/>
</dbReference>
<organism evidence="12 13">
    <name type="scientific">Kalanchoe fedtschenkoi</name>
    <name type="common">Lavender scallops</name>
    <name type="synonym">South American air plant</name>
    <dbReference type="NCBI Taxonomy" id="63787"/>
    <lineage>
        <taxon>Eukaryota</taxon>
        <taxon>Viridiplantae</taxon>
        <taxon>Streptophyta</taxon>
        <taxon>Embryophyta</taxon>
        <taxon>Tracheophyta</taxon>
        <taxon>Spermatophyta</taxon>
        <taxon>Magnoliopsida</taxon>
        <taxon>eudicotyledons</taxon>
        <taxon>Gunneridae</taxon>
        <taxon>Pentapetalae</taxon>
        <taxon>Saxifragales</taxon>
        <taxon>Crassulaceae</taxon>
        <taxon>Kalanchoe</taxon>
    </lineage>
</organism>
<dbReference type="InterPro" id="IPR027417">
    <property type="entry name" value="P-loop_NTPase"/>
</dbReference>
<evidence type="ECO:0000256" key="10">
    <source>
        <dbReference type="SAM" id="MobiDB-lite"/>
    </source>
</evidence>
<protein>
    <recommendedName>
        <fullName evidence="8">Kinesin-like protein</fullName>
    </recommendedName>
</protein>
<evidence type="ECO:0000256" key="4">
    <source>
        <dbReference type="ARBA" id="ARBA00022840"/>
    </source>
</evidence>
<dbReference type="SUPFAM" id="SSF52540">
    <property type="entry name" value="P-loop containing nucleoside triphosphate hydrolases"/>
    <property type="match status" value="1"/>
</dbReference>
<feature type="coiled-coil region" evidence="9">
    <location>
        <begin position="356"/>
        <end position="426"/>
    </location>
</feature>
<comment type="similarity">
    <text evidence="1">Belongs to the TRAFAC class myosin-kinesin ATPase superfamily. Kinesin family. KIN-7 subfamily.</text>
</comment>
<dbReference type="PANTHER" id="PTHR47968:SF54">
    <property type="entry name" value="KINESIN-LIKE PROTEIN NACK2"/>
    <property type="match status" value="1"/>
</dbReference>
<dbReference type="PROSITE" id="PS00411">
    <property type="entry name" value="KINESIN_MOTOR_1"/>
    <property type="match status" value="1"/>
</dbReference>
<dbReference type="SMART" id="SM00129">
    <property type="entry name" value="KISc"/>
    <property type="match status" value="1"/>
</dbReference>
<evidence type="ECO:0000256" key="9">
    <source>
        <dbReference type="SAM" id="Coils"/>
    </source>
</evidence>
<evidence type="ECO:0000313" key="12">
    <source>
        <dbReference type="EnsemblPlants" id="Kaladp0001s0062.1.v1.1"/>
    </source>
</evidence>
<evidence type="ECO:0000313" key="13">
    <source>
        <dbReference type="Proteomes" id="UP000594263"/>
    </source>
</evidence>
<keyword evidence="2 8" id="KW-0493">Microtubule</keyword>
<dbReference type="PRINTS" id="PR00380">
    <property type="entry name" value="KINESINHEAVY"/>
</dbReference>
<sequence>MGAAGGDDSSQWDTESLGGAGQEERIFVSVRLRPLNERESLRNDVSDWGCISNTTIIFNKSVPERCLYPTAYTFDRVFGPDCSTKKVYEEGAKEIALSVLDGFNSSIFAYGQTSSGKTYTMRGVTEFAIADIFDYMQKHQDREFVLKFSAMEIYNEVVRDLLSPDHTPLRLLDDPERGTVVEKLTEETLEDWGHLQELLAVCDAQRQIGETSLNEMSSRSHQIIKLTVESSAHEYLTAGNTSTLSATVNFIDLAGSERASQTSSAGTRLKEGSHINRSLLTLGTVIRKLSKGRIGHVPYRDSKLTRILQHSLGGNARTAIICTMSPAHSHLEQSKNTLLFASCAKEVATRAQVNVVMSDKALVKQLQREMARLENELKNAGALSGNISVSLLREKESLIEKMDREMKELIQQRDLAELRIAELLSTGDAQASRLLADSDKAMGARPVKAWMDTCSASISLDVLDPNRVDLDLRINSGVDYLQYPGSTGGPFMYDNRFSEHATEGPKFKGSGPNQVGDENTQMDCRFPIETETSEQVQCGEVKRTTTTIKDRKDGTLSPILEETKQVAATAVPENDNEQPILNEKEKEVETLMQKIQQMQKAIDCLMGFQEKEQGSASHEIKGSPKTAILARSKSCRTTLVKHPSLDLSEKVEEDEHTPQSESGIWHRSHLSLSLPAMKYSAQIEVKSSPNELEDVFSSPETNFSPPTRHSRKLSRQDSRKSVLSVATDIRTPRTKSSANNGGSSITRLSISEFKRLRREIIELWASCSIPLVHRTYFFLLFKGDPSDFIYMEVELRRLSNLKDLLFDREKSTGVGQTVTLTSSLKALNQEREMLSKQMLRKFSSKYRESLYRQWGIDVKSKQRRLQLARLIWTDTDDMAHIKDSAEVVARLIGFQDPGQGPKEMFGLSLLHGAVPRRSKNWISSAASVL</sequence>
<name>A0A7N0R833_KALFE</name>
<feature type="region of interest" description="Disordered" evidence="10">
    <location>
        <begin position="690"/>
        <end position="742"/>
    </location>
</feature>
<dbReference type="GO" id="GO:0003777">
    <property type="term" value="F:microtubule motor activity"/>
    <property type="evidence" value="ECO:0007669"/>
    <property type="project" value="InterPro"/>
</dbReference>
<dbReference type="PANTHER" id="PTHR47968">
    <property type="entry name" value="CENTROMERE PROTEIN E"/>
    <property type="match status" value="1"/>
</dbReference>
<dbReference type="InterPro" id="IPR036961">
    <property type="entry name" value="Kinesin_motor_dom_sf"/>
</dbReference>
<dbReference type="GO" id="GO:0008017">
    <property type="term" value="F:microtubule binding"/>
    <property type="evidence" value="ECO:0007669"/>
    <property type="project" value="InterPro"/>
</dbReference>
<dbReference type="InterPro" id="IPR021881">
    <property type="entry name" value="NACK_C"/>
</dbReference>
<evidence type="ECO:0000256" key="1">
    <source>
        <dbReference type="ARBA" id="ARBA00007310"/>
    </source>
</evidence>
<keyword evidence="13" id="KW-1185">Reference proteome</keyword>
<reference evidence="12" key="1">
    <citation type="submission" date="2021-01" db="UniProtKB">
        <authorList>
            <consortium name="EnsemblPlants"/>
        </authorList>
    </citation>
    <scope>IDENTIFICATION</scope>
</reference>
<keyword evidence="3 7" id="KW-0547">Nucleotide-binding</keyword>
<evidence type="ECO:0000256" key="3">
    <source>
        <dbReference type="ARBA" id="ARBA00022741"/>
    </source>
</evidence>
<dbReference type="GO" id="GO:0005874">
    <property type="term" value="C:microtubule"/>
    <property type="evidence" value="ECO:0007669"/>
    <property type="project" value="UniProtKB-KW"/>
</dbReference>
<feature type="domain" description="Kinesin motor" evidence="11">
    <location>
        <begin position="25"/>
        <end position="347"/>
    </location>
</feature>
<feature type="binding site" evidence="7">
    <location>
        <begin position="111"/>
        <end position="118"/>
    </location>
    <ligand>
        <name>ATP</name>
        <dbReference type="ChEBI" id="CHEBI:30616"/>
    </ligand>
</feature>
<dbReference type="FunFam" id="3.40.850.10:FF:000016">
    <property type="entry name" value="Kinesin-like protein"/>
    <property type="match status" value="1"/>
</dbReference>
<accession>A0A7N0R833</accession>
<dbReference type="EnsemblPlants" id="Kaladp0001s0062.1.v1.1">
    <property type="protein sequence ID" value="Kaladp0001s0062.1.v1.1"/>
    <property type="gene ID" value="Kaladp0001s0062.v1.1"/>
</dbReference>
<dbReference type="InterPro" id="IPR001752">
    <property type="entry name" value="Kinesin_motor_dom"/>
</dbReference>
<keyword evidence="6 7" id="KW-0505">Motor protein</keyword>
<dbReference type="Proteomes" id="UP000594263">
    <property type="component" value="Unplaced"/>
</dbReference>
<dbReference type="Gene3D" id="3.40.850.10">
    <property type="entry name" value="Kinesin motor domain"/>
    <property type="match status" value="1"/>
</dbReference>
<dbReference type="Pfam" id="PF00225">
    <property type="entry name" value="Kinesin"/>
    <property type="match status" value="1"/>
</dbReference>
<dbReference type="GO" id="GO:0007018">
    <property type="term" value="P:microtubule-based movement"/>
    <property type="evidence" value="ECO:0007669"/>
    <property type="project" value="InterPro"/>
</dbReference>
<evidence type="ECO:0000256" key="5">
    <source>
        <dbReference type="ARBA" id="ARBA00023054"/>
    </source>
</evidence>
<evidence type="ECO:0000256" key="2">
    <source>
        <dbReference type="ARBA" id="ARBA00022701"/>
    </source>
</evidence>
<dbReference type="Pfam" id="PF11995">
    <property type="entry name" value="DUF3490"/>
    <property type="match status" value="1"/>
</dbReference>
<keyword evidence="4 7" id="KW-0067">ATP-binding</keyword>
<evidence type="ECO:0000259" key="11">
    <source>
        <dbReference type="PROSITE" id="PS50067"/>
    </source>
</evidence>
<dbReference type="Gramene" id="Kaladp0001s0062.1.v1.1">
    <property type="protein sequence ID" value="Kaladp0001s0062.1.v1.1"/>
    <property type="gene ID" value="Kaladp0001s0062.v1.1"/>
</dbReference>
<dbReference type="InterPro" id="IPR027640">
    <property type="entry name" value="Kinesin-like_fam"/>
</dbReference>
<keyword evidence="5 9" id="KW-0175">Coiled coil</keyword>
<dbReference type="PROSITE" id="PS50067">
    <property type="entry name" value="KINESIN_MOTOR_2"/>
    <property type="match status" value="1"/>
</dbReference>
<feature type="compositionally biased region" description="Polar residues" evidence="10">
    <location>
        <begin position="698"/>
        <end position="707"/>
    </location>
</feature>
<dbReference type="InterPro" id="IPR019821">
    <property type="entry name" value="Kinesin_motor_CS"/>
</dbReference>
<dbReference type="AlphaFoldDB" id="A0A7N0R833"/>
<evidence type="ECO:0000256" key="8">
    <source>
        <dbReference type="RuleBase" id="RU000394"/>
    </source>
</evidence>